<reference evidence="6 7" key="1">
    <citation type="submission" date="2019-01" db="EMBL/GenBank/DDBJ databases">
        <authorList>
            <person name="Chen W.-M."/>
        </authorList>
    </citation>
    <scope>NUCLEOTIDE SEQUENCE [LARGE SCALE GENOMIC DNA]</scope>
    <source>
        <strain evidence="6 7">ICH-3</strain>
    </source>
</reference>
<evidence type="ECO:0000313" key="7">
    <source>
        <dbReference type="Proteomes" id="UP000288178"/>
    </source>
</evidence>
<dbReference type="SUPFAM" id="SSF53850">
    <property type="entry name" value="Periplasmic binding protein-like II"/>
    <property type="match status" value="1"/>
</dbReference>
<dbReference type="Proteomes" id="UP000288178">
    <property type="component" value="Unassembled WGS sequence"/>
</dbReference>
<dbReference type="RefSeq" id="WP_128198565.1">
    <property type="nucleotide sequence ID" value="NZ_SACT01000003.1"/>
</dbReference>
<dbReference type="SUPFAM" id="SSF46785">
    <property type="entry name" value="Winged helix' DNA-binding domain"/>
    <property type="match status" value="1"/>
</dbReference>
<dbReference type="InterPro" id="IPR036390">
    <property type="entry name" value="WH_DNA-bd_sf"/>
</dbReference>
<comment type="caution">
    <text evidence="6">The sequence shown here is derived from an EMBL/GenBank/DDBJ whole genome shotgun (WGS) entry which is preliminary data.</text>
</comment>
<accession>A0A3S2X1B6</accession>
<comment type="similarity">
    <text evidence="1">Belongs to the LysR transcriptional regulatory family.</text>
</comment>
<protein>
    <submittedName>
        <fullName evidence="6">LysR family transcriptional regulator</fullName>
    </submittedName>
</protein>
<dbReference type="GO" id="GO:0005829">
    <property type="term" value="C:cytosol"/>
    <property type="evidence" value="ECO:0007669"/>
    <property type="project" value="TreeGrafter"/>
</dbReference>
<dbReference type="OrthoDB" id="8629427at2"/>
<name>A0A3S2X1B6_9BURK</name>
<proteinExistence type="inferred from homology"/>
<organism evidence="6 7">
    <name type="scientific">Rubrivivax albus</name>
    <dbReference type="NCBI Taxonomy" id="2499835"/>
    <lineage>
        <taxon>Bacteria</taxon>
        <taxon>Pseudomonadati</taxon>
        <taxon>Pseudomonadota</taxon>
        <taxon>Betaproteobacteria</taxon>
        <taxon>Burkholderiales</taxon>
        <taxon>Sphaerotilaceae</taxon>
        <taxon>Rubrivivax</taxon>
    </lineage>
</organism>
<dbReference type="Pfam" id="PF00126">
    <property type="entry name" value="HTH_1"/>
    <property type="match status" value="1"/>
</dbReference>
<dbReference type="EMBL" id="SACT01000003">
    <property type="protein sequence ID" value="RVT51564.1"/>
    <property type="molecule type" value="Genomic_DNA"/>
</dbReference>
<evidence type="ECO:0000256" key="3">
    <source>
        <dbReference type="ARBA" id="ARBA00023125"/>
    </source>
</evidence>
<dbReference type="InterPro" id="IPR005119">
    <property type="entry name" value="LysR_subst-bd"/>
</dbReference>
<evidence type="ECO:0000313" key="6">
    <source>
        <dbReference type="EMBL" id="RVT51564.1"/>
    </source>
</evidence>
<evidence type="ECO:0000256" key="2">
    <source>
        <dbReference type="ARBA" id="ARBA00023015"/>
    </source>
</evidence>
<dbReference type="Gene3D" id="3.40.190.10">
    <property type="entry name" value="Periplasmic binding protein-like II"/>
    <property type="match status" value="2"/>
</dbReference>
<keyword evidence="7" id="KW-1185">Reference proteome</keyword>
<dbReference type="PANTHER" id="PTHR30419">
    <property type="entry name" value="HTH-TYPE TRANSCRIPTIONAL REGULATOR YBHD"/>
    <property type="match status" value="1"/>
</dbReference>
<evidence type="ECO:0000259" key="5">
    <source>
        <dbReference type="PROSITE" id="PS50931"/>
    </source>
</evidence>
<dbReference type="AlphaFoldDB" id="A0A3S2X1B6"/>
<keyword evidence="4" id="KW-0804">Transcription</keyword>
<dbReference type="PANTHER" id="PTHR30419:SF30">
    <property type="entry name" value="LYSR FAMILY TRANSCRIPTIONAL REGULATOR"/>
    <property type="match status" value="1"/>
</dbReference>
<keyword evidence="3" id="KW-0238">DNA-binding</keyword>
<evidence type="ECO:0000256" key="1">
    <source>
        <dbReference type="ARBA" id="ARBA00009437"/>
    </source>
</evidence>
<evidence type="ECO:0000256" key="4">
    <source>
        <dbReference type="ARBA" id="ARBA00023163"/>
    </source>
</evidence>
<keyword evidence="2" id="KW-0805">Transcription regulation</keyword>
<dbReference type="Gene3D" id="1.10.10.10">
    <property type="entry name" value="Winged helix-like DNA-binding domain superfamily/Winged helix DNA-binding domain"/>
    <property type="match status" value="1"/>
</dbReference>
<dbReference type="PROSITE" id="PS50931">
    <property type="entry name" value="HTH_LYSR"/>
    <property type="match status" value="1"/>
</dbReference>
<dbReference type="GO" id="GO:0003700">
    <property type="term" value="F:DNA-binding transcription factor activity"/>
    <property type="evidence" value="ECO:0007669"/>
    <property type="project" value="InterPro"/>
</dbReference>
<dbReference type="InterPro" id="IPR000847">
    <property type="entry name" value="LysR_HTH_N"/>
</dbReference>
<dbReference type="InterPro" id="IPR036388">
    <property type="entry name" value="WH-like_DNA-bd_sf"/>
</dbReference>
<dbReference type="GO" id="GO:0003677">
    <property type="term" value="F:DNA binding"/>
    <property type="evidence" value="ECO:0007669"/>
    <property type="project" value="UniProtKB-KW"/>
</dbReference>
<dbReference type="Pfam" id="PF03466">
    <property type="entry name" value="LysR_substrate"/>
    <property type="match status" value="1"/>
</dbReference>
<sequence length="310" mass="33162">MTLQQLQALALVVDQGGIRAAARAMHLSPAAVTKAMRTLEDEAGVPLLLRGSRGVALTPAGERLLARARVVTRQVALARDDLQQAAGADAGSVRLGITPFATLTALGEAFAWFRQRYRQVEVHTIEGLMARVLPRLRDGTLDLAVVAPDVGELRDGEFHCQPIRRASQHVVLREGHPLLALPATERTAERLVEQEWVLTAAVRHEDPPRLAAMFAAAGVAPPRRVLVCETLAAMTLLRHSDALSIFPAPLLGHPETRGIVALPASPLHPGDIELTLLTRPDVPLTPAAAYFAHCLAEVAGRGDGQVRPAG</sequence>
<feature type="domain" description="HTH lysR-type" evidence="5">
    <location>
        <begin position="1"/>
        <end position="58"/>
    </location>
</feature>
<dbReference type="InterPro" id="IPR050950">
    <property type="entry name" value="HTH-type_LysR_regulators"/>
</dbReference>
<gene>
    <name evidence="6" type="ORF">ENE75_12150</name>
</gene>